<dbReference type="EMBL" id="CACVAQ010000227">
    <property type="protein sequence ID" value="CAA6815421.1"/>
    <property type="molecule type" value="Genomic_DNA"/>
</dbReference>
<evidence type="ECO:0000256" key="2">
    <source>
        <dbReference type="ARBA" id="ARBA00022980"/>
    </source>
</evidence>
<evidence type="ECO:0000256" key="3">
    <source>
        <dbReference type="ARBA" id="ARBA00023274"/>
    </source>
</evidence>
<name>A0A6S6T3U3_9BACT</name>
<dbReference type="NCBIfam" id="TIGR00012">
    <property type="entry name" value="L29"/>
    <property type="match status" value="1"/>
</dbReference>
<dbReference type="AlphaFoldDB" id="A0A6S6T3U3"/>
<dbReference type="GO" id="GO:0006412">
    <property type="term" value="P:translation"/>
    <property type="evidence" value="ECO:0007669"/>
    <property type="project" value="UniProtKB-UniRule"/>
</dbReference>
<protein>
    <recommendedName>
        <fullName evidence="4 5">Large ribosomal subunit protein uL29</fullName>
    </recommendedName>
</protein>
<organism evidence="6">
    <name type="scientific">uncultured Aureispira sp</name>
    <dbReference type="NCBI Taxonomy" id="1331704"/>
    <lineage>
        <taxon>Bacteria</taxon>
        <taxon>Pseudomonadati</taxon>
        <taxon>Bacteroidota</taxon>
        <taxon>Saprospiria</taxon>
        <taxon>Saprospirales</taxon>
        <taxon>Saprospiraceae</taxon>
        <taxon>Aureispira</taxon>
        <taxon>environmental samples</taxon>
    </lineage>
</organism>
<accession>A0A6S6T3U3</accession>
<dbReference type="CDD" id="cd00427">
    <property type="entry name" value="Ribosomal_L29_HIP"/>
    <property type="match status" value="1"/>
</dbReference>
<dbReference type="HAMAP" id="MF_00374">
    <property type="entry name" value="Ribosomal_uL29"/>
    <property type="match status" value="1"/>
</dbReference>
<dbReference type="GO" id="GO:0003735">
    <property type="term" value="F:structural constituent of ribosome"/>
    <property type="evidence" value="ECO:0007669"/>
    <property type="project" value="InterPro"/>
</dbReference>
<evidence type="ECO:0000256" key="4">
    <source>
        <dbReference type="ARBA" id="ARBA00035204"/>
    </source>
</evidence>
<dbReference type="Gene3D" id="1.10.287.310">
    <property type="match status" value="1"/>
</dbReference>
<dbReference type="InterPro" id="IPR036049">
    <property type="entry name" value="Ribosomal_uL29_sf"/>
</dbReference>
<keyword evidence="2 5" id="KW-0689">Ribosomal protein</keyword>
<evidence type="ECO:0000256" key="1">
    <source>
        <dbReference type="ARBA" id="ARBA00009254"/>
    </source>
</evidence>
<dbReference type="Pfam" id="PF00831">
    <property type="entry name" value="Ribosomal_L29"/>
    <property type="match status" value="1"/>
</dbReference>
<evidence type="ECO:0000313" key="6">
    <source>
        <dbReference type="EMBL" id="CAA6815421.1"/>
    </source>
</evidence>
<dbReference type="GO" id="GO:1990904">
    <property type="term" value="C:ribonucleoprotein complex"/>
    <property type="evidence" value="ECO:0007669"/>
    <property type="project" value="UniProtKB-KW"/>
</dbReference>
<proteinExistence type="inferred from homology"/>
<comment type="similarity">
    <text evidence="1 5">Belongs to the universal ribosomal protein uL29 family.</text>
</comment>
<keyword evidence="3 5" id="KW-0687">Ribonucleoprotein</keyword>
<dbReference type="SUPFAM" id="SSF46561">
    <property type="entry name" value="Ribosomal protein L29 (L29p)"/>
    <property type="match status" value="1"/>
</dbReference>
<gene>
    <name evidence="5" type="primary">rpmC</name>
    <name evidence="6" type="ORF">HELGO_WM16679</name>
</gene>
<sequence>MAKLELKSLSIQELNEELETTQKHYYSLKFNNAVSSLENTAEIRSVRRNIARIKTEVKAKELVDSTQKRDKIQARRRLAKQIKK</sequence>
<evidence type="ECO:0000256" key="5">
    <source>
        <dbReference type="HAMAP-Rule" id="MF_00374"/>
    </source>
</evidence>
<dbReference type="PROSITE" id="PS00579">
    <property type="entry name" value="RIBOSOMAL_L29"/>
    <property type="match status" value="1"/>
</dbReference>
<dbReference type="InterPro" id="IPR001854">
    <property type="entry name" value="Ribosomal_uL29"/>
</dbReference>
<dbReference type="GO" id="GO:0005840">
    <property type="term" value="C:ribosome"/>
    <property type="evidence" value="ECO:0007669"/>
    <property type="project" value="UniProtKB-KW"/>
</dbReference>
<dbReference type="InterPro" id="IPR018254">
    <property type="entry name" value="Ribosomal_uL29_CS"/>
</dbReference>
<reference evidence="6" key="1">
    <citation type="submission" date="2020-01" db="EMBL/GenBank/DDBJ databases">
        <authorList>
            <person name="Meier V. D."/>
            <person name="Meier V D."/>
        </authorList>
    </citation>
    <scope>NUCLEOTIDE SEQUENCE</scope>
    <source>
        <strain evidence="6">HLG_WM_MAG_10</strain>
    </source>
</reference>